<dbReference type="Gene3D" id="1.10.530.10">
    <property type="match status" value="1"/>
</dbReference>
<dbReference type="SUPFAM" id="SSF53955">
    <property type="entry name" value="Lysozyme-like"/>
    <property type="match status" value="1"/>
</dbReference>
<dbReference type="Pfam" id="PF01464">
    <property type="entry name" value="SLT"/>
    <property type="match status" value="1"/>
</dbReference>
<evidence type="ECO:0000259" key="1">
    <source>
        <dbReference type="Pfam" id="PF01464"/>
    </source>
</evidence>
<evidence type="ECO:0000313" key="3">
    <source>
        <dbReference type="Proteomes" id="UP000254331"/>
    </source>
</evidence>
<evidence type="ECO:0000313" key="2">
    <source>
        <dbReference type="EMBL" id="SUD29789.1"/>
    </source>
</evidence>
<proteinExistence type="predicted"/>
<dbReference type="InterPro" id="IPR008258">
    <property type="entry name" value="Transglycosylase_SLT_dom_1"/>
</dbReference>
<accession>A0A379IAE4</accession>
<dbReference type="RefSeq" id="WP_115370988.1">
    <property type="nucleotide sequence ID" value="NZ_UGTW01000004.1"/>
</dbReference>
<name>A0A379IAE4_PROVU</name>
<organism evidence="2 3">
    <name type="scientific">Proteus vulgaris</name>
    <dbReference type="NCBI Taxonomy" id="585"/>
    <lineage>
        <taxon>Bacteria</taxon>
        <taxon>Pseudomonadati</taxon>
        <taxon>Pseudomonadota</taxon>
        <taxon>Gammaproteobacteria</taxon>
        <taxon>Enterobacterales</taxon>
        <taxon>Morganellaceae</taxon>
        <taxon>Proteus</taxon>
    </lineage>
</organism>
<feature type="domain" description="Transglycosylase SLT" evidence="1">
    <location>
        <begin position="9"/>
        <end position="133"/>
    </location>
</feature>
<reference evidence="2 3" key="1">
    <citation type="submission" date="2018-06" db="EMBL/GenBank/DDBJ databases">
        <authorList>
            <consortium name="Pathogen Informatics"/>
            <person name="Doyle S."/>
        </authorList>
    </citation>
    <scope>NUCLEOTIDE SEQUENCE [LARGE SCALE GENOMIC DNA]</scope>
    <source>
        <strain evidence="2 3">NCTC10376</strain>
    </source>
</reference>
<sequence length="265" mass="27994">MLGLELIVACAPTVAPTTVQQIIDVESKGNPLALNVNGTTLSRQPRDAADAAALARQYIAAGYTVDMGLMQVNSANLPKLGYSVEDMFDTCKNLRAGSTVLTNFYTLARARYPDEQSALRAALSAYNTGSFTRGFSNGYVARYFGGQSSGGAVVLARTAPNSTVAASFAPPPNPFTATTVVFVRQQEESRMTRETTQPVISKNEADATTPGVQVEQTAEQAERNGAFEETAMSEADAWEANTDLATDPHATGIVVSGKLVAAAKE</sequence>
<dbReference type="Proteomes" id="UP000254331">
    <property type="component" value="Unassembled WGS sequence"/>
</dbReference>
<protein>
    <submittedName>
        <fullName evidence="2">Putative transglycosylase</fullName>
    </submittedName>
</protein>
<dbReference type="EMBL" id="UGTW01000004">
    <property type="protein sequence ID" value="SUD29789.1"/>
    <property type="molecule type" value="Genomic_DNA"/>
</dbReference>
<gene>
    <name evidence="2" type="primary">pilX1</name>
    <name evidence="2" type="ORF">NCTC10376_04128</name>
</gene>
<dbReference type="AlphaFoldDB" id="A0A379IAE4"/>
<dbReference type="InterPro" id="IPR023346">
    <property type="entry name" value="Lysozyme-like_dom_sf"/>
</dbReference>
<dbReference type="CDD" id="cd16892">
    <property type="entry name" value="LT_VirB1-like"/>
    <property type="match status" value="1"/>
</dbReference>